<keyword evidence="4" id="KW-0597">Phosphoprotein</keyword>
<dbReference type="InterPro" id="IPR010204">
    <property type="entry name" value="NqrC"/>
</dbReference>
<proteinExistence type="predicted"/>
<reference evidence="18" key="1">
    <citation type="journal article" date="2023" name="Front. Microbiol.">
        <title>Phylogeography and host specificity of Pasteurellaceae pathogenic to sea-farmed fish in the north-east Atlantic.</title>
        <authorList>
            <person name="Gulla S."/>
            <person name="Colquhoun D.J."/>
            <person name="Olsen A.B."/>
            <person name="Spilsberg B."/>
            <person name="Lagesen K."/>
            <person name="Aakesson C.P."/>
            <person name="Strom S."/>
            <person name="Manji F."/>
            <person name="Birkbeck T.H."/>
            <person name="Nilsen H.K."/>
        </authorList>
    </citation>
    <scope>NUCLEOTIDE SEQUENCE</scope>
    <source>
        <strain evidence="18">VIB1234</strain>
    </source>
</reference>
<dbReference type="PANTHER" id="PTHR37838">
    <property type="entry name" value="NA(+)-TRANSLOCATING NADH-QUINONE REDUCTASE SUBUNIT C"/>
    <property type="match status" value="1"/>
</dbReference>
<feature type="domain" description="FMN-binding" evidence="17">
    <location>
        <begin position="141"/>
        <end position="239"/>
    </location>
</feature>
<dbReference type="Proteomes" id="UP001230466">
    <property type="component" value="Unassembled WGS sequence"/>
</dbReference>
<evidence type="ECO:0000256" key="3">
    <source>
        <dbReference type="ARBA" id="ARBA00022519"/>
    </source>
</evidence>
<keyword evidence="14" id="KW-0472">Membrane</keyword>
<keyword evidence="1" id="KW-0813">Transport</keyword>
<evidence type="ECO:0000256" key="7">
    <source>
        <dbReference type="ARBA" id="ARBA00022692"/>
    </source>
</evidence>
<dbReference type="PROSITE" id="PS51257">
    <property type="entry name" value="PROKAR_LIPOPROTEIN"/>
    <property type="match status" value="1"/>
</dbReference>
<gene>
    <name evidence="18" type="ORF">QJU78_00445</name>
</gene>
<evidence type="ECO:0000256" key="10">
    <source>
        <dbReference type="ARBA" id="ARBA00023027"/>
    </source>
</evidence>
<evidence type="ECO:0000256" key="13">
    <source>
        <dbReference type="ARBA" id="ARBA00023075"/>
    </source>
</evidence>
<evidence type="ECO:0000256" key="16">
    <source>
        <dbReference type="SAM" id="SignalP"/>
    </source>
</evidence>
<dbReference type="GO" id="GO:0016655">
    <property type="term" value="F:oxidoreductase activity, acting on NAD(P)H, quinone or similar compound as acceptor"/>
    <property type="evidence" value="ECO:0007669"/>
    <property type="project" value="InterPro"/>
</dbReference>
<comment type="caution">
    <text evidence="18">The sequence shown here is derived from an EMBL/GenBank/DDBJ whole genome shotgun (WGS) entry which is preliminary data.</text>
</comment>
<organism evidence="18 19">
    <name type="scientific">Pasteurella atlantica</name>
    <dbReference type="NCBI Taxonomy" id="2827233"/>
    <lineage>
        <taxon>Bacteria</taxon>
        <taxon>Pseudomonadati</taxon>
        <taxon>Pseudomonadota</taxon>
        <taxon>Gammaproteobacteria</taxon>
        <taxon>Pasteurellales</taxon>
        <taxon>Pasteurellaceae</taxon>
        <taxon>Pasteurella</taxon>
    </lineage>
</organism>
<keyword evidence="10" id="KW-0520">NAD</keyword>
<keyword evidence="7" id="KW-0812">Transmembrane</keyword>
<evidence type="ECO:0000256" key="4">
    <source>
        <dbReference type="ARBA" id="ARBA00022553"/>
    </source>
</evidence>
<accession>A0AAW8CMK2</accession>
<evidence type="ECO:0000256" key="6">
    <source>
        <dbReference type="ARBA" id="ARBA00022643"/>
    </source>
</evidence>
<keyword evidence="9" id="KW-1133">Transmembrane helix</keyword>
<evidence type="ECO:0000256" key="8">
    <source>
        <dbReference type="ARBA" id="ARBA00022967"/>
    </source>
</evidence>
<dbReference type="RefSeq" id="WP_211596916.1">
    <property type="nucleotide sequence ID" value="NZ_JAGRQI010000001.1"/>
</dbReference>
<evidence type="ECO:0000256" key="12">
    <source>
        <dbReference type="ARBA" id="ARBA00023065"/>
    </source>
</evidence>
<evidence type="ECO:0000313" key="19">
    <source>
        <dbReference type="Proteomes" id="UP001230466"/>
    </source>
</evidence>
<keyword evidence="8" id="KW-1278">Translocase</keyword>
<dbReference type="SMART" id="SM00900">
    <property type="entry name" value="FMN_bind"/>
    <property type="match status" value="1"/>
</dbReference>
<evidence type="ECO:0000256" key="9">
    <source>
        <dbReference type="ARBA" id="ARBA00022989"/>
    </source>
</evidence>
<evidence type="ECO:0000256" key="2">
    <source>
        <dbReference type="ARBA" id="ARBA00022475"/>
    </source>
</evidence>
<dbReference type="GO" id="GO:0010181">
    <property type="term" value="F:FMN binding"/>
    <property type="evidence" value="ECO:0007669"/>
    <property type="project" value="InterPro"/>
</dbReference>
<keyword evidence="13" id="KW-0830">Ubiquinone</keyword>
<dbReference type="EMBL" id="JASAYJ010000001">
    <property type="protein sequence ID" value="MDP8186253.1"/>
    <property type="molecule type" value="Genomic_DNA"/>
</dbReference>
<keyword evidence="2" id="KW-1003">Cell membrane</keyword>
<dbReference type="GO" id="GO:0016020">
    <property type="term" value="C:membrane"/>
    <property type="evidence" value="ECO:0007669"/>
    <property type="project" value="InterPro"/>
</dbReference>
<protein>
    <submittedName>
        <fullName evidence="18">FMN-binding protein</fullName>
    </submittedName>
</protein>
<keyword evidence="3" id="KW-0997">Cell inner membrane</keyword>
<feature type="signal peptide" evidence="16">
    <location>
        <begin position="1"/>
        <end position="20"/>
    </location>
</feature>
<dbReference type="AlphaFoldDB" id="A0AAW8CMK2"/>
<evidence type="ECO:0000256" key="15">
    <source>
        <dbReference type="ARBA" id="ARBA00023201"/>
    </source>
</evidence>
<dbReference type="Pfam" id="PF04205">
    <property type="entry name" value="FMN_bind"/>
    <property type="match status" value="1"/>
</dbReference>
<keyword evidence="6" id="KW-0288">FMN</keyword>
<feature type="chain" id="PRO_5043701085" evidence="16">
    <location>
        <begin position="21"/>
        <end position="246"/>
    </location>
</feature>
<dbReference type="GO" id="GO:0006814">
    <property type="term" value="P:sodium ion transport"/>
    <property type="evidence" value="ECO:0007669"/>
    <property type="project" value="UniProtKB-KW"/>
</dbReference>
<name>A0AAW8CMK2_9PAST</name>
<keyword evidence="11" id="KW-0915">Sodium</keyword>
<keyword evidence="16" id="KW-0732">Signal</keyword>
<sequence>MKKYTAILMIMFFLGVGLTACDGDNKSSKKLIVHTEKKPVPVINDWRIALLESVNLSPQKEEIKLSLQSNLTRFSLNRKTGKVTPINDVVARFNWPLDLTKKSSDVPIEAQKLHIKHLPEALPFWKLKEQSKIIIPVTVWGKFGFSVGFLAINLPDKTIAGVRFYHSEDTPGLGQEVLNADFGQRFVGKHLFGKEQQFQLKLTNSKIADSNQFEVDGITGATITSSGIQKAVEFWTGHNAYAPILK</sequence>
<evidence type="ECO:0000259" key="17">
    <source>
        <dbReference type="SMART" id="SM00900"/>
    </source>
</evidence>
<dbReference type="PANTHER" id="PTHR37838:SF1">
    <property type="entry name" value="NA(+)-TRANSLOCATING NADH-QUINONE REDUCTASE SUBUNIT C"/>
    <property type="match status" value="1"/>
</dbReference>
<evidence type="ECO:0000256" key="11">
    <source>
        <dbReference type="ARBA" id="ARBA00023053"/>
    </source>
</evidence>
<evidence type="ECO:0000256" key="1">
    <source>
        <dbReference type="ARBA" id="ARBA00022448"/>
    </source>
</evidence>
<keyword evidence="12" id="KW-0406">Ion transport</keyword>
<keyword evidence="5" id="KW-0285">Flavoprotein</keyword>
<dbReference type="InterPro" id="IPR007329">
    <property type="entry name" value="FMN-bd"/>
</dbReference>
<keyword evidence="15" id="KW-0739">Sodium transport</keyword>
<evidence type="ECO:0000313" key="18">
    <source>
        <dbReference type="EMBL" id="MDP8186253.1"/>
    </source>
</evidence>
<evidence type="ECO:0000256" key="5">
    <source>
        <dbReference type="ARBA" id="ARBA00022630"/>
    </source>
</evidence>
<evidence type="ECO:0000256" key="14">
    <source>
        <dbReference type="ARBA" id="ARBA00023136"/>
    </source>
</evidence>